<sequence length="107" mass="11625">MKWICWSCGRENPFRPLKAVQDKCPKCGDELRTGRAPLATTTNIAGFLLMIGGVFWGMDHLVPAPLSLPVFTLLAVLFAVAVGAGMVAAGLHLYNRAAEARREEANR</sequence>
<dbReference type="Proteomes" id="UP001204562">
    <property type="component" value="Unassembled WGS sequence"/>
</dbReference>
<gene>
    <name evidence="2" type="ORF">NE579_05445</name>
</gene>
<dbReference type="InterPro" id="IPR009325">
    <property type="entry name" value="DUF983"/>
</dbReference>
<organism evidence="2 3">
    <name type="scientific">Intestinimonas massiliensis</name>
    <name type="common">ex Afouda et al. 2020</name>
    <dbReference type="NCBI Taxonomy" id="1673721"/>
    <lineage>
        <taxon>Bacteria</taxon>
        <taxon>Bacillati</taxon>
        <taxon>Bacillota</taxon>
        <taxon>Clostridia</taxon>
        <taxon>Eubacteriales</taxon>
        <taxon>Intestinimonas</taxon>
    </lineage>
</organism>
<dbReference type="Pfam" id="PF06170">
    <property type="entry name" value="DUF983"/>
    <property type="match status" value="1"/>
</dbReference>
<evidence type="ECO:0000256" key="1">
    <source>
        <dbReference type="SAM" id="Phobius"/>
    </source>
</evidence>
<accession>A0AAW5JJB1</accession>
<name>A0AAW5JJB1_9FIRM</name>
<evidence type="ECO:0000313" key="2">
    <source>
        <dbReference type="EMBL" id="MCQ4769907.1"/>
    </source>
</evidence>
<dbReference type="RefSeq" id="WP_256303510.1">
    <property type="nucleotide sequence ID" value="NZ_JANFYS010000008.1"/>
</dbReference>
<dbReference type="EMBL" id="JANFYS010000008">
    <property type="protein sequence ID" value="MCQ4769907.1"/>
    <property type="molecule type" value="Genomic_DNA"/>
</dbReference>
<dbReference type="AlphaFoldDB" id="A0AAW5JJB1"/>
<evidence type="ECO:0000313" key="3">
    <source>
        <dbReference type="Proteomes" id="UP001204562"/>
    </source>
</evidence>
<keyword evidence="1" id="KW-0812">Transmembrane</keyword>
<keyword evidence="1" id="KW-1133">Transmembrane helix</keyword>
<reference evidence="2" key="1">
    <citation type="submission" date="2022-06" db="EMBL/GenBank/DDBJ databases">
        <title>Isolation of gut microbiota from human fecal samples.</title>
        <authorList>
            <person name="Pamer E.G."/>
            <person name="Barat B."/>
            <person name="Waligurski E."/>
            <person name="Medina S."/>
            <person name="Paddock L."/>
            <person name="Mostad J."/>
        </authorList>
    </citation>
    <scope>NUCLEOTIDE SEQUENCE</scope>
    <source>
        <strain evidence="2">DFI.9.91</strain>
    </source>
</reference>
<feature type="transmembrane region" description="Helical" evidence="1">
    <location>
        <begin position="38"/>
        <end position="58"/>
    </location>
</feature>
<comment type="caution">
    <text evidence="2">The sequence shown here is derived from an EMBL/GenBank/DDBJ whole genome shotgun (WGS) entry which is preliminary data.</text>
</comment>
<keyword evidence="1" id="KW-0472">Membrane</keyword>
<feature type="transmembrane region" description="Helical" evidence="1">
    <location>
        <begin position="70"/>
        <end position="94"/>
    </location>
</feature>
<proteinExistence type="predicted"/>
<protein>
    <submittedName>
        <fullName evidence="2">DUF983 domain-containing protein</fullName>
    </submittedName>
</protein>